<dbReference type="RefSeq" id="WP_182165616.1">
    <property type="nucleotide sequence ID" value="NZ_JACFXV010000053.1"/>
</dbReference>
<evidence type="ECO:0000256" key="1">
    <source>
        <dbReference type="SAM" id="MobiDB-lite"/>
    </source>
</evidence>
<name>A0A839ADK5_9HYPH</name>
<dbReference type="AlphaFoldDB" id="A0A839ADK5"/>
<gene>
    <name evidence="2" type="ORF">H2509_12075</name>
</gene>
<accession>A0A839ADK5</accession>
<protein>
    <submittedName>
        <fullName evidence="2">Uncharacterized protein</fullName>
    </submittedName>
</protein>
<feature type="compositionally biased region" description="Polar residues" evidence="1">
    <location>
        <begin position="16"/>
        <end position="28"/>
    </location>
</feature>
<sequence length="68" mass="7430">MSWSLSWAGQWAGVPASSSGFAPQTKPRQGSRIDRHDDTGELSAELRSADLEEAHEAMLRIADLDEGF</sequence>
<evidence type="ECO:0000313" key="2">
    <source>
        <dbReference type="EMBL" id="MBA5777860.1"/>
    </source>
</evidence>
<keyword evidence="3" id="KW-1185">Reference proteome</keyword>
<comment type="caution">
    <text evidence="2">The sequence shown here is derived from an EMBL/GenBank/DDBJ whole genome shotgun (WGS) entry which is preliminary data.</text>
</comment>
<dbReference type="Proteomes" id="UP000541109">
    <property type="component" value="Unassembled WGS sequence"/>
</dbReference>
<organism evidence="2 3">
    <name type="scientific">Stappia albiluteola</name>
    <dbReference type="NCBI Taxonomy" id="2758565"/>
    <lineage>
        <taxon>Bacteria</taxon>
        <taxon>Pseudomonadati</taxon>
        <taxon>Pseudomonadota</taxon>
        <taxon>Alphaproteobacteria</taxon>
        <taxon>Hyphomicrobiales</taxon>
        <taxon>Stappiaceae</taxon>
        <taxon>Stappia</taxon>
    </lineage>
</organism>
<proteinExistence type="predicted"/>
<dbReference type="EMBL" id="JACFXV010000053">
    <property type="protein sequence ID" value="MBA5777860.1"/>
    <property type="molecule type" value="Genomic_DNA"/>
</dbReference>
<feature type="region of interest" description="Disordered" evidence="1">
    <location>
        <begin position="13"/>
        <end position="39"/>
    </location>
</feature>
<reference evidence="2 3" key="1">
    <citation type="submission" date="2020-07" db="EMBL/GenBank/DDBJ databases">
        <title>Stappia sp., F7233, whole genome shotgun sequencing project.</title>
        <authorList>
            <person name="Jiang S."/>
            <person name="Liu Z.W."/>
            <person name="Du Z.J."/>
        </authorList>
    </citation>
    <scope>NUCLEOTIDE SEQUENCE [LARGE SCALE GENOMIC DNA]</scope>
    <source>
        <strain evidence="2 3">F7233</strain>
    </source>
</reference>
<evidence type="ECO:0000313" key="3">
    <source>
        <dbReference type="Proteomes" id="UP000541109"/>
    </source>
</evidence>